<dbReference type="GO" id="GO:0016878">
    <property type="term" value="F:acid-thiol ligase activity"/>
    <property type="evidence" value="ECO:0007669"/>
    <property type="project" value="UniProtKB-ARBA"/>
</dbReference>
<dbReference type="OrthoDB" id="9803968at2"/>
<sequence length="536" mass="57692">MAVSTAGGRRGMHRFDVVDVTLPEIWASHARRDPDKPALVCDGQVLSWREFNSAMNRLANALIGAGVGKGDRVAVLVSSSIDACVAMFGTVKSGAVMVPVSGMLTSDQVLTLLSDCAASFVIASADLRPLVDAIADRLPALHKDGRIGTDFDGGGWIGLGDFCAQAESAEPEVTLHGDDVFSIMYSSGTTGLPKGVVHTHAARVYFCLSNGFEMRFDGLARSLVTTALYTAGTWLVVMPTLFAGGTLHIHRQFRAEGFLHTLEAERITHTFTVPSQIHVILAGDGFAARDLSALKMMLSAGSPLRPDVKAHLIGLIGARFFELYGFTEGSSTLLRPEDQLRKPLSVGTPLMGQELAIVDGEGRQCGPDEPGEIVGRGPGLLREYHGKATETQAAIWRDAAGRTFIRSGDVGRLDAEGFLYILDRKKDMIISGGLNIYPTDLEAVVGTHPEVLDVTVVGIEHEKWGETPLAVVVLRDGARVSAEVLLDWANARLAKHQRLCRIDLRETLPRNALGKVLKRELRDEYRRTPPASGAAA</sequence>
<dbReference type="InterPro" id="IPR025110">
    <property type="entry name" value="AMP-bd_C"/>
</dbReference>
<dbReference type="PANTHER" id="PTHR43767">
    <property type="entry name" value="LONG-CHAIN-FATTY-ACID--COA LIGASE"/>
    <property type="match status" value="1"/>
</dbReference>
<dbReference type="InterPro" id="IPR042099">
    <property type="entry name" value="ANL_N_sf"/>
</dbReference>
<name>A0A212ABK7_9RHOB</name>
<feature type="domain" description="AMP-dependent synthetase/ligase" evidence="1">
    <location>
        <begin position="28"/>
        <end position="385"/>
    </location>
</feature>
<protein>
    <submittedName>
        <fullName evidence="3">AMP-dependent synthetase</fullName>
    </submittedName>
</protein>
<evidence type="ECO:0000313" key="3">
    <source>
        <dbReference type="EMBL" id="OWJ77877.1"/>
    </source>
</evidence>
<feature type="domain" description="AMP-binding enzyme C-terminal" evidence="2">
    <location>
        <begin position="441"/>
        <end position="515"/>
    </location>
</feature>
<dbReference type="InterPro" id="IPR020845">
    <property type="entry name" value="AMP-binding_CS"/>
</dbReference>
<dbReference type="InterPro" id="IPR050237">
    <property type="entry name" value="ATP-dep_AMP-bd_enzyme"/>
</dbReference>
<dbReference type="InterPro" id="IPR045851">
    <property type="entry name" value="AMP-bd_C_sf"/>
</dbReference>
<evidence type="ECO:0000259" key="2">
    <source>
        <dbReference type="Pfam" id="PF13193"/>
    </source>
</evidence>
<dbReference type="InterPro" id="IPR000873">
    <property type="entry name" value="AMP-dep_synth/lig_dom"/>
</dbReference>
<evidence type="ECO:0000259" key="1">
    <source>
        <dbReference type="Pfam" id="PF00501"/>
    </source>
</evidence>
<dbReference type="Pfam" id="PF13193">
    <property type="entry name" value="AMP-binding_C"/>
    <property type="match status" value="1"/>
</dbReference>
<dbReference type="Gene3D" id="3.40.50.12780">
    <property type="entry name" value="N-terminal domain of ligase-like"/>
    <property type="match status" value="1"/>
</dbReference>
<dbReference type="PROSITE" id="PS00455">
    <property type="entry name" value="AMP_BINDING"/>
    <property type="match status" value="1"/>
</dbReference>
<keyword evidence="4" id="KW-1185">Reference proteome</keyword>
<gene>
    <name evidence="3" type="ORF">CDV49_10155</name>
</gene>
<dbReference type="Pfam" id="PF00501">
    <property type="entry name" value="AMP-binding"/>
    <property type="match status" value="1"/>
</dbReference>
<evidence type="ECO:0000313" key="4">
    <source>
        <dbReference type="Proteomes" id="UP000196878"/>
    </source>
</evidence>
<dbReference type="SUPFAM" id="SSF56801">
    <property type="entry name" value="Acetyl-CoA synthetase-like"/>
    <property type="match status" value="1"/>
</dbReference>
<dbReference type="PANTHER" id="PTHR43767:SF1">
    <property type="entry name" value="NONRIBOSOMAL PEPTIDE SYNTHASE PES1 (EUROFUNG)-RELATED"/>
    <property type="match status" value="1"/>
</dbReference>
<organism evidence="3 4">
    <name type="scientific">Haematobacter genomosp. 1</name>
    <dbReference type="NCBI Taxonomy" id="366618"/>
    <lineage>
        <taxon>Bacteria</taxon>
        <taxon>Pseudomonadati</taxon>
        <taxon>Pseudomonadota</taxon>
        <taxon>Alphaproteobacteria</taxon>
        <taxon>Rhodobacterales</taxon>
        <taxon>Paracoccaceae</taxon>
        <taxon>Haematobacter</taxon>
    </lineage>
</organism>
<proteinExistence type="predicted"/>
<reference evidence="3 4" key="1">
    <citation type="submission" date="2016-12" db="EMBL/GenBank/DDBJ databases">
        <title>Comparison of Traditional DNA-DNA Hybridization with In Silico Genomic Analysis.</title>
        <authorList>
            <person name="Nicholson A.C."/>
            <person name="Humrighouse B.W."/>
            <person name="Graziano J."/>
            <person name="Lasker B."/>
            <person name="Whitney A.M."/>
            <person name="Mcquiston J.R."/>
        </authorList>
    </citation>
    <scope>NUCLEOTIDE SEQUENCE [LARGE SCALE GENOMIC DNA]</scope>
    <source>
        <strain evidence="3 4">H2240</strain>
    </source>
</reference>
<dbReference type="AlphaFoldDB" id="A0A212ABK7"/>
<comment type="caution">
    <text evidence="3">The sequence shown here is derived from an EMBL/GenBank/DDBJ whole genome shotgun (WGS) entry which is preliminary data.</text>
</comment>
<dbReference type="Gene3D" id="3.30.300.30">
    <property type="match status" value="1"/>
</dbReference>
<dbReference type="EMBL" id="NIPW01000015">
    <property type="protein sequence ID" value="OWJ77877.1"/>
    <property type="molecule type" value="Genomic_DNA"/>
</dbReference>
<accession>A0A212ABK7</accession>
<dbReference type="Proteomes" id="UP000196878">
    <property type="component" value="Unassembled WGS sequence"/>
</dbReference>